<gene>
    <name evidence="1" type="ORF">HF292_015775</name>
</gene>
<dbReference type="Proteomes" id="UP001196097">
    <property type="component" value="Plasmid pCF3-6"/>
</dbReference>
<accession>A0ACD5ILY2</accession>
<geneLocation type="plasmid" evidence="1 2">
    <name>pCF3-6</name>
</geneLocation>
<keyword evidence="2" id="KW-1185">Reference proteome</keyword>
<evidence type="ECO:0000313" key="1">
    <source>
        <dbReference type="EMBL" id="XRP74732.1"/>
    </source>
</evidence>
<name>A0ACD5ILY2_9PROT</name>
<evidence type="ECO:0000313" key="2">
    <source>
        <dbReference type="Proteomes" id="UP001196097"/>
    </source>
</evidence>
<keyword evidence="1" id="KW-0614">Plasmid</keyword>
<organism evidence="1 2">
    <name type="scientific">Acidithiobacillus ferruginosus</name>
    <dbReference type="NCBI Taxonomy" id="3063951"/>
    <lineage>
        <taxon>Bacteria</taxon>
        <taxon>Pseudomonadati</taxon>
        <taxon>Pseudomonadota</taxon>
        <taxon>Acidithiobacillia</taxon>
        <taxon>Acidithiobacillales</taxon>
        <taxon>Acidithiobacillaceae</taxon>
        <taxon>Acidithiobacillus</taxon>
    </lineage>
</organism>
<protein>
    <submittedName>
        <fullName evidence="1">GtrA family protein</fullName>
    </submittedName>
</protein>
<sequence>MRIFFSRQFMVFILTGGFAAAINFGSRFFYNTFVGFSAAVTLAYLTGMVTAFILAKLFVFQISSHSTAKSAALFALVNVFAFAQTWIVSMVLAYHLLPAMGIQEFDKAIASAVGISIPVFTSFIAHKYITFREMPSQI</sequence>
<proteinExistence type="predicted"/>
<dbReference type="EMBL" id="CP130952">
    <property type="protein sequence ID" value="XRP74732.1"/>
    <property type="molecule type" value="Genomic_DNA"/>
</dbReference>
<reference evidence="1 2" key="1">
    <citation type="journal article" date="2021" name="ISME J.">
        <title>Genomic evolution of the class Acidithiobacillia: deep-branching Proteobacteria living in extreme acidic conditions.</title>
        <authorList>
            <person name="Moya-Beltran A."/>
            <person name="Beard S."/>
            <person name="Rojas-Villalobos C."/>
            <person name="Issotta F."/>
            <person name="Gallardo Y."/>
            <person name="Ulloa R."/>
            <person name="Giaveno A."/>
            <person name="Degli Esposti M."/>
            <person name="Johnson D.B."/>
            <person name="Quatrini R."/>
        </authorList>
    </citation>
    <scope>NUCLEOTIDE SEQUENCE [LARGE SCALE GENOMIC DNA]</scope>
    <source>
        <strain evidence="1 2">CF3</strain>
    </source>
</reference>